<evidence type="ECO:0000313" key="2">
    <source>
        <dbReference type="Proteomes" id="UP000247569"/>
    </source>
</evidence>
<protein>
    <submittedName>
        <fullName evidence="1">Uncharacterized protein</fullName>
    </submittedName>
</protein>
<dbReference type="RefSeq" id="WP_040737191.1">
    <property type="nucleotide sequence ID" value="NZ_QJKF01000005.1"/>
</dbReference>
<name>A0A318JZM2_9NOCA</name>
<organism evidence="1 2">
    <name type="scientific">Nocardia tenerifensis</name>
    <dbReference type="NCBI Taxonomy" id="228006"/>
    <lineage>
        <taxon>Bacteria</taxon>
        <taxon>Bacillati</taxon>
        <taxon>Actinomycetota</taxon>
        <taxon>Actinomycetes</taxon>
        <taxon>Mycobacteriales</taxon>
        <taxon>Nocardiaceae</taxon>
        <taxon>Nocardia</taxon>
    </lineage>
</organism>
<proteinExistence type="predicted"/>
<accession>A0A318JZM2</accession>
<keyword evidence="2" id="KW-1185">Reference proteome</keyword>
<evidence type="ECO:0000313" key="1">
    <source>
        <dbReference type="EMBL" id="PXX63909.1"/>
    </source>
</evidence>
<dbReference type="EMBL" id="QJKF01000005">
    <property type="protein sequence ID" value="PXX63909.1"/>
    <property type="molecule type" value="Genomic_DNA"/>
</dbReference>
<dbReference type="Proteomes" id="UP000247569">
    <property type="component" value="Unassembled WGS sequence"/>
</dbReference>
<dbReference type="AlphaFoldDB" id="A0A318JZM2"/>
<dbReference type="OrthoDB" id="3571746at2"/>
<sequence length="179" mass="19915">MLYAFGFDRLGLLISDMYFVNPAPAKGQEGPEHGVRLELRRLTPRELEGSIYSARPITIDEPIWRADLLESVDGRPGSFDRTHHHPRFYGWNESNRAFEAELSADPIGWLGRKLSDLPSLLAHADVDPDTVGPGDLDGLPRAVPEILEVTRRLLDRVRAGELGCRPVGAPADNVRASWL</sequence>
<gene>
    <name evidence="1" type="ORF">DFR70_10591</name>
</gene>
<comment type="caution">
    <text evidence="1">The sequence shown here is derived from an EMBL/GenBank/DDBJ whole genome shotgun (WGS) entry which is preliminary data.</text>
</comment>
<reference evidence="1 2" key="1">
    <citation type="submission" date="2018-05" db="EMBL/GenBank/DDBJ databases">
        <title>Genomic Encyclopedia of Type Strains, Phase IV (KMG-IV): sequencing the most valuable type-strain genomes for metagenomic binning, comparative biology and taxonomic classification.</title>
        <authorList>
            <person name="Goeker M."/>
        </authorList>
    </citation>
    <scope>NUCLEOTIDE SEQUENCE [LARGE SCALE GENOMIC DNA]</scope>
    <source>
        <strain evidence="1 2">DSM 44704</strain>
    </source>
</reference>